<dbReference type="InterPro" id="IPR039565">
    <property type="entry name" value="BamD-like"/>
</dbReference>
<evidence type="ECO:0000313" key="12">
    <source>
        <dbReference type="Proteomes" id="UP000295794"/>
    </source>
</evidence>
<reference evidence="10 12" key="2">
    <citation type="submission" date="2019-03" db="EMBL/GenBank/DDBJ databases">
        <title>Genomic Encyclopedia of Type Strains, Phase IV (KMG-IV): sequencing the most valuable type-strain genomes for metagenomic binning, comparative biology and taxonomic classification.</title>
        <authorList>
            <person name="Goeker M."/>
        </authorList>
    </citation>
    <scope>NUCLEOTIDE SEQUENCE [LARGE SCALE GENOMIC DNA]</scope>
    <source>
        <strain evidence="10 12">DSM 3764</strain>
    </source>
</reference>
<feature type="signal peptide" evidence="7">
    <location>
        <begin position="1"/>
        <end position="22"/>
    </location>
</feature>
<evidence type="ECO:0000256" key="4">
    <source>
        <dbReference type="ARBA" id="ARBA00023237"/>
    </source>
</evidence>
<keyword evidence="5 6" id="KW-0449">Lipoprotein</keyword>
<dbReference type="Proteomes" id="UP000295794">
    <property type="component" value="Unassembled WGS sequence"/>
</dbReference>
<dbReference type="GO" id="GO:0043165">
    <property type="term" value="P:Gram-negative-bacterium-type cell outer membrane assembly"/>
    <property type="evidence" value="ECO:0007669"/>
    <property type="project" value="UniProtKB-UniRule"/>
</dbReference>
<keyword evidence="12" id="KW-1185">Reference proteome</keyword>
<dbReference type="InterPro" id="IPR017689">
    <property type="entry name" value="BamD"/>
</dbReference>
<keyword evidence="2 6" id="KW-0472">Membrane</keyword>
<evidence type="ECO:0000259" key="8">
    <source>
        <dbReference type="Pfam" id="PF13525"/>
    </source>
</evidence>
<feature type="chain" id="PRO_5017095153" description="Outer membrane protein assembly factor BamD" evidence="7">
    <location>
        <begin position="23"/>
        <end position="267"/>
    </location>
</feature>
<protein>
    <recommendedName>
        <fullName evidence="6">Outer membrane protein assembly factor BamD</fullName>
    </recommendedName>
</protein>
<comment type="function">
    <text evidence="6">Part of the outer membrane protein assembly complex, which is involved in assembly and insertion of beta-barrel proteins into the outer membrane.</text>
</comment>
<evidence type="ECO:0000313" key="10">
    <source>
        <dbReference type="EMBL" id="TCU88105.1"/>
    </source>
</evidence>
<dbReference type="Pfam" id="PF13525">
    <property type="entry name" value="YfiO"/>
    <property type="match status" value="1"/>
</dbReference>
<evidence type="ECO:0000256" key="2">
    <source>
        <dbReference type="ARBA" id="ARBA00023136"/>
    </source>
</evidence>
<dbReference type="GO" id="GO:1990063">
    <property type="term" value="C:Bam protein complex"/>
    <property type="evidence" value="ECO:0007669"/>
    <property type="project" value="TreeGrafter"/>
</dbReference>
<reference evidence="9 11" key="1">
    <citation type="submission" date="2018-06" db="EMBL/GenBank/DDBJ databases">
        <authorList>
            <consortium name="Pathogen Informatics"/>
            <person name="Doyle S."/>
        </authorList>
    </citation>
    <scope>NUCLEOTIDE SEQUENCE [LARGE SCALE GENOMIC DNA]</scope>
    <source>
        <strain evidence="9 11">NCTC11159</strain>
    </source>
</reference>
<evidence type="ECO:0000256" key="3">
    <source>
        <dbReference type="ARBA" id="ARBA00023139"/>
    </source>
</evidence>
<dbReference type="PANTHER" id="PTHR37423:SF1">
    <property type="entry name" value="OUTER MEMBRANE PROTEIN ASSEMBLY FACTOR BAMD"/>
    <property type="match status" value="1"/>
</dbReference>
<dbReference type="RefSeq" id="WP_115229835.1">
    <property type="nucleotide sequence ID" value="NZ_CAWOLO010000004.1"/>
</dbReference>
<keyword evidence="1 6" id="KW-0732">Signal</keyword>
<dbReference type="CDD" id="cd15830">
    <property type="entry name" value="BamD"/>
    <property type="match status" value="1"/>
</dbReference>
<dbReference type="NCBIfam" id="TIGR03302">
    <property type="entry name" value="OM_YfiO"/>
    <property type="match status" value="1"/>
</dbReference>
<dbReference type="AlphaFoldDB" id="A0A377SW40"/>
<dbReference type="EMBL" id="UGHR01000004">
    <property type="protein sequence ID" value="STR45605.1"/>
    <property type="molecule type" value="Genomic_DNA"/>
</dbReference>
<dbReference type="PROSITE" id="PS51257">
    <property type="entry name" value="PROKAR_LIPOPROTEIN"/>
    <property type="match status" value="1"/>
</dbReference>
<comment type="subcellular location">
    <subcellularLocation>
        <location evidence="6">Cell outer membrane</location>
        <topology evidence="6">Lipid-anchor</topology>
    </subcellularLocation>
</comment>
<evidence type="ECO:0000256" key="6">
    <source>
        <dbReference type="HAMAP-Rule" id="MF_00922"/>
    </source>
</evidence>
<evidence type="ECO:0000313" key="11">
    <source>
        <dbReference type="Proteomes" id="UP000255108"/>
    </source>
</evidence>
<dbReference type="Proteomes" id="UP000255108">
    <property type="component" value="Unassembled WGS sequence"/>
</dbReference>
<evidence type="ECO:0000256" key="7">
    <source>
        <dbReference type="SAM" id="SignalP"/>
    </source>
</evidence>
<organism evidence="9 11">
    <name type="scientific">Iodobacter fluviatilis</name>
    <dbReference type="NCBI Taxonomy" id="537"/>
    <lineage>
        <taxon>Bacteria</taxon>
        <taxon>Pseudomonadati</taxon>
        <taxon>Pseudomonadota</taxon>
        <taxon>Betaproteobacteria</taxon>
        <taxon>Neisseriales</taxon>
        <taxon>Chitinibacteraceae</taxon>
        <taxon>Iodobacter</taxon>
    </lineage>
</organism>
<dbReference type="EMBL" id="SMBT01000004">
    <property type="protein sequence ID" value="TCU88105.1"/>
    <property type="molecule type" value="Genomic_DNA"/>
</dbReference>
<evidence type="ECO:0000256" key="5">
    <source>
        <dbReference type="ARBA" id="ARBA00023288"/>
    </source>
</evidence>
<evidence type="ECO:0000313" key="9">
    <source>
        <dbReference type="EMBL" id="STR45605.1"/>
    </source>
</evidence>
<keyword evidence="3 6" id="KW-0564">Palmitate</keyword>
<sequence length="267" mass="30529">MNKILPRFIVSAVLAGLLAACASTPDEQDETRGWTAEKIFTEAKAEQESRNFDRSNKLFEKLEARFPYGRHAQQAQIETAYNHYKNQEPLLAFAAIDRFIKQYPAHPNIDYAYYLKGLVNFNEAQGFLSSLIKQDMSERDPKAARESFDTFRQLVTRFPDSKYAADSTVRMGYLVGALASHELHVAKYYYNRGAFLAAANRGKYLLETYSSTKQVEPALGIMALAYDKLGLIELRDDAKKVLFKNYPQTTVLDESSLFSDADWWKPW</sequence>
<proteinExistence type="inferred from homology"/>
<dbReference type="HAMAP" id="MF_00922">
    <property type="entry name" value="OM_assembly_BamD"/>
    <property type="match status" value="1"/>
</dbReference>
<dbReference type="OrthoDB" id="9779191at2"/>
<dbReference type="InterPro" id="IPR011990">
    <property type="entry name" value="TPR-like_helical_dom_sf"/>
</dbReference>
<feature type="domain" description="Outer membrane lipoprotein BamD-like" evidence="8">
    <location>
        <begin position="36"/>
        <end position="240"/>
    </location>
</feature>
<comment type="subunit">
    <text evidence="6">Part of the Bam complex.</text>
</comment>
<comment type="similarity">
    <text evidence="6">Belongs to the BamD family.</text>
</comment>
<accession>A0A377SW40</accession>
<dbReference type="PANTHER" id="PTHR37423">
    <property type="entry name" value="SOLUBLE LYTIC MUREIN TRANSGLYCOSYLASE-RELATED"/>
    <property type="match status" value="1"/>
</dbReference>
<keyword evidence="4 6" id="KW-0998">Cell outer membrane</keyword>
<gene>
    <name evidence="9" type="primary">comL</name>
    <name evidence="6" type="synonym">bamD</name>
    <name evidence="10" type="ORF">EV682_104275</name>
    <name evidence="9" type="ORF">NCTC11159_04181</name>
</gene>
<name>A0A377SW40_9NEIS</name>
<evidence type="ECO:0000256" key="1">
    <source>
        <dbReference type="ARBA" id="ARBA00022729"/>
    </source>
</evidence>
<dbReference type="GO" id="GO:0051205">
    <property type="term" value="P:protein insertion into membrane"/>
    <property type="evidence" value="ECO:0007669"/>
    <property type="project" value="UniProtKB-UniRule"/>
</dbReference>
<dbReference type="Gene3D" id="1.25.40.10">
    <property type="entry name" value="Tetratricopeptide repeat domain"/>
    <property type="match status" value="1"/>
</dbReference>